<evidence type="ECO:0008006" key="4">
    <source>
        <dbReference type="Google" id="ProtNLM"/>
    </source>
</evidence>
<dbReference type="RefSeq" id="WP_046281546.1">
    <property type="nucleotide sequence ID" value="NZ_LATL02000231.1"/>
</dbReference>
<gene>
    <name evidence="2" type="ORF">WN50_26150</name>
</gene>
<sequence>MLPEQHRLAIAQLQQTLEHLQTQLTEVNLEKATLTAAFRQAQQLFENILQCGDQDVDPSLVSPLQSYLTEIHKQMRLLEMDFRFLQTSRQNTTLQARQTQMRSRIATLIRYCMSLLDK</sequence>
<dbReference type="Proteomes" id="UP000033607">
    <property type="component" value="Unassembled WGS sequence"/>
</dbReference>
<dbReference type="OrthoDB" id="583449at2"/>
<feature type="coiled-coil region" evidence="1">
    <location>
        <begin position="10"/>
        <end position="37"/>
    </location>
</feature>
<keyword evidence="1" id="KW-0175">Coiled coil</keyword>
<dbReference type="AlphaFoldDB" id="A0A0F5Y9H5"/>
<protein>
    <recommendedName>
        <fullName evidence="4">Heterocyst frequency control protein PatD</fullName>
    </recommendedName>
</protein>
<reference evidence="2 3" key="1">
    <citation type="submission" date="2015-06" db="EMBL/GenBank/DDBJ databases">
        <title>Draft genome assembly of filamentous brackish cyanobacterium Limnoraphis robusta strain CS-951.</title>
        <authorList>
            <person name="Willis A."/>
            <person name="Parks M."/>
            <person name="Burford M.A."/>
        </authorList>
    </citation>
    <scope>NUCLEOTIDE SEQUENCE [LARGE SCALE GENOMIC DNA]</scope>
    <source>
        <strain evidence="2 3">CS-951</strain>
    </source>
</reference>
<comment type="caution">
    <text evidence="2">The sequence shown here is derived from an EMBL/GenBank/DDBJ whole genome shotgun (WGS) entry which is preliminary data.</text>
</comment>
<organism evidence="2 3">
    <name type="scientific">Limnoraphis robusta CS-951</name>
    <dbReference type="NCBI Taxonomy" id="1637645"/>
    <lineage>
        <taxon>Bacteria</taxon>
        <taxon>Bacillati</taxon>
        <taxon>Cyanobacteriota</taxon>
        <taxon>Cyanophyceae</taxon>
        <taxon>Oscillatoriophycideae</taxon>
        <taxon>Oscillatoriales</taxon>
        <taxon>Sirenicapillariaceae</taxon>
        <taxon>Limnoraphis</taxon>
    </lineage>
</organism>
<evidence type="ECO:0000313" key="3">
    <source>
        <dbReference type="Proteomes" id="UP000033607"/>
    </source>
</evidence>
<evidence type="ECO:0000313" key="2">
    <source>
        <dbReference type="EMBL" id="KKD35287.1"/>
    </source>
</evidence>
<name>A0A0F5Y9H5_9CYAN</name>
<accession>A0A0F5Y9H5</accession>
<evidence type="ECO:0000256" key="1">
    <source>
        <dbReference type="SAM" id="Coils"/>
    </source>
</evidence>
<dbReference type="NCBIfam" id="NF037954">
    <property type="entry name" value="het_cyst_PatD"/>
    <property type="match status" value="1"/>
</dbReference>
<proteinExistence type="predicted"/>
<dbReference type="EMBL" id="LATL02000231">
    <property type="protein sequence ID" value="KKD35287.1"/>
    <property type="molecule type" value="Genomic_DNA"/>
</dbReference>
<dbReference type="InterPro" id="IPR047810">
    <property type="entry name" value="PatD-like"/>
</dbReference>